<name>A0A8J2LUP3_9HEXA</name>
<dbReference type="FunFam" id="3.30.160.60:FF:000663">
    <property type="entry name" value="Zinc finger protein 45"/>
    <property type="match status" value="1"/>
</dbReference>
<evidence type="ECO:0000256" key="2">
    <source>
        <dbReference type="ARBA" id="ARBA00006991"/>
    </source>
</evidence>
<dbReference type="EMBL" id="CAJVCH010571803">
    <property type="protein sequence ID" value="CAG7838570.1"/>
    <property type="molecule type" value="Genomic_DNA"/>
</dbReference>
<evidence type="ECO:0000259" key="11">
    <source>
        <dbReference type="PROSITE" id="PS50157"/>
    </source>
</evidence>
<evidence type="ECO:0000313" key="12">
    <source>
        <dbReference type="EMBL" id="CAG7838570.1"/>
    </source>
</evidence>
<feature type="region of interest" description="Disordered" evidence="10">
    <location>
        <begin position="699"/>
        <end position="743"/>
    </location>
</feature>
<keyword evidence="7" id="KW-0238">DNA-binding</keyword>
<sequence length="768" mass="89535">MPKKKKSSIRSKEYWDVSNWLWEGLDSDDELLIAYNRRPSEDMTSMCALCYQWFKSSDDFHSHMVTHIDTSRFHECSVCKKRFLARFLRMRHESIHRYESNHPFTAYWGSEHCDFPQDYFVKNHPMKRFKTVPYSPHYLKHLRRIEKLSEAEPISCIVCLQIFQDYDDLAKHYDLKHAIQQCVQCNDALENFTQYEAHMREKHNIEMPINCSGGRWQILDQLSQPVDHELEQRRATVRFFHNYADPNSSPPKTYARTRSESGRNIFIQKPVLKPEVSLSTTLDASDYPSELLVKLDNDNESIESDARRDTETDNEPLDPKDSIDRLREPIIPEADVKFEVDCDMPVLFPVTDEIEWVDPEKDRVFPCQVCGRVFTDERTRNRHRRLHNVPGEKPFECKYCKKAFATHSNRKEHERIHTGERPYKCPVCERRFIQISNLKKHIQTHKDLNTLKCTTCGKQFVKESSLVLHQRSHATERKFRCDICDRAYNYASLLKRHMRIHTGECPYQCPDCQMPFHELVSLHYHRKKMHTGERPHKCQICGRGFILSSDLKKHHKVHMKDPEKERSKVSTNASELNDSLSRENGLTNSSADSDDEESENDSIFKKLNPEITLVVQNSESADDGNESRVLHYEIQDVKRNDEPDVNACSYEAIEVDDSHELQIFSVKEINGDEDRRILTNGNSARKTTSSRLKANAKLLESGKNDSAKNNDENHEKTSKQRPATLRPGVSNSTGPKSIRFAKMGNNNIEAEAWTDEEPLLIDDSWVDG</sequence>
<dbReference type="InterPro" id="IPR050758">
    <property type="entry name" value="Znf_C2H2-type"/>
</dbReference>
<dbReference type="PANTHER" id="PTHR23234:SF10">
    <property type="entry name" value="RIKEN CDNA 6720489N17 GENE-RELATED"/>
    <property type="match status" value="1"/>
</dbReference>
<comment type="caution">
    <text evidence="12">The sequence shown here is derived from an EMBL/GenBank/DDBJ whole genome shotgun (WGS) entry which is preliminary data.</text>
</comment>
<feature type="region of interest" description="Disordered" evidence="10">
    <location>
        <begin position="294"/>
        <end position="326"/>
    </location>
</feature>
<reference evidence="12" key="1">
    <citation type="submission" date="2021-06" db="EMBL/GenBank/DDBJ databases">
        <authorList>
            <person name="Hodson N. C."/>
            <person name="Mongue J. A."/>
            <person name="Jaron S. K."/>
        </authorList>
    </citation>
    <scope>NUCLEOTIDE SEQUENCE</scope>
</reference>
<evidence type="ECO:0000256" key="10">
    <source>
        <dbReference type="SAM" id="MobiDB-lite"/>
    </source>
</evidence>
<dbReference type="SMART" id="SM00355">
    <property type="entry name" value="ZnF_C2H2"/>
    <property type="match status" value="11"/>
</dbReference>
<feature type="compositionally biased region" description="Polar residues" evidence="10">
    <location>
        <begin position="569"/>
        <end position="587"/>
    </location>
</feature>
<feature type="domain" description="C2H2-type" evidence="11">
    <location>
        <begin position="74"/>
        <end position="101"/>
    </location>
</feature>
<evidence type="ECO:0000256" key="5">
    <source>
        <dbReference type="ARBA" id="ARBA00022771"/>
    </source>
</evidence>
<dbReference type="FunFam" id="3.30.160.60:FF:001732">
    <property type="entry name" value="Zgc:162936"/>
    <property type="match status" value="1"/>
</dbReference>
<dbReference type="GO" id="GO:0005694">
    <property type="term" value="C:chromosome"/>
    <property type="evidence" value="ECO:0007669"/>
    <property type="project" value="UniProtKB-ARBA"/>
</dbReference>
<keyword evidence="6" id="KW-0862">Zinc</keyword>
<keyword evidence="13" id="KW-1185">Reference proteome</keyword>
<dbReference type="GO" id="GO:0005634">
    <property type="term" value="C:nucleus"/>
    <property type="evidence" value="ECO:0007669"/>
    <property type="project" value="UniProtKB-SubCell"/>
</dbReference>
<keyword evidence="8" id="KW-0539">Nucleus</keyword>
<feature type="compositionally biased region" description="Basic and acidic residues" evidence="10">
    <location>
        <begin position="700"/>
        <end position="718"/>
    </location>
</feature>
<evidence type="ECO:0000256" key="9">
    <source>
        <dbReference type="PROSITE-ProRule" id="PRU00042"/>
    </source>
</evidence>
<dbReference type="GO" id="GO:1990837">
    <property type="term" value="F:sequence-specific double-stranded DNA binding"/>
    <property type="evidence" value="ECO:0007669"/>
    <property type="project" value="UniProtKB-ARBA"/>
</dbReference>
<feature type="compositionally biased region" description="Basic and acidic residues" evidence="10">
    <location>
        <begin position="559"/>
        <end position="568"/>
    </location>
</feature>
<comment type="subcellular location">
    <subcellularLocation>
        <location evidence="1">Nucleus</location>
    </subcellularLocation>
</comment>
<evidence type="ECO:0000256" key="8">
    <source>
        <dbReference type="ARBA" id="ARBA00023242"/>
    </source>
</evidence>
<evidence type="ECO:0000256" key="1">
    <source>
        <dbReference type="ARBA" id="ARBA00004123"/>
    </source>
</evidence>
<comment type="similarity">
    <text evidence="2">Belongs to the krueppel C2H2-type zinc-finger protein family.</text>
</comment>
<feature type="domain" description="C2H2-type" evidence="11">
    <location>
        <begin position="507"/>
        <end position="535"/>
    </location>
</feature>
<dbReference type="Pfam" id="PF00096">
    <property type="entry name" value="zf-C2H2"/>
    <property type="match status" value="6"/>
</dbReference>
<accession>A0A8J2LUP3</accession>
<organism evidence="12 13">
    <name type="scientific">Allacma fusca</name>
    <dbReference type="NCBI Taxonomy" id="39272"/>
    <lineage>
        <taxon>Eukaryota</taxon>
        <taxon>Metazoa</taxon>
        <taxon>Ecdysozoa</taxon>
        <taxon>Arthropoda</taxon>
        <taxon>Hexapoda</taxon>
        <taxon>Collembola</taxon>
        <taxon>Symphypleona</taxon>
        <taxon>Sminthuridae</taxon>
        <taxon>Allacma</taxon>
    </lineage>
</organism>
<evidence type="ECO:0000256" key="6">
    <source>
        <dbReference type="ARBA" id="ARBA00022833"/>
    </source>
</evidence>
<feature type="domain" description="C2H2-type" evidence="11">
    <location>
        <begin position="423"/>
        <end position="450"/>
    </location>
</feature>
<dbReference type="PANTHER" id="PTHR23234">
    <property type="entry name" value="ZNF44 PROTEIN"/>
    <property type="match status" value="1"/>
</dbReference>
<feature type="region of interest" description="Disordered" evidence="10">
    <location>
        <begin position="552"/>
        <end position="601"/>
    </location>
</feature>
<evidence type="ECO:0000256" key="4">
    <source>
        <dbReference type="ARBA" id="ARBA00022737"/>
    </source>
</evidence>
<feature type="domain" description="C2H2-type" evidence="11">
    <location>
        <begin position="395"/>
        <end position="422"/>
    </location>
</feature>
<keyword evidence="3" id="KW-0479">Metal-binding</keyword>
<feature type="domain" description="C2H2-type" evidence="11">
    <location>
        <begin position="536"/>
        <end position="563"/>
    </location>
</feature>
<dbReference type="PROSITE" id="PS50157">
    <property type="entry name" value="ZINC_FINGER_C2H2_2"/>
    <property type="match status" value="9"/>
</dbReference>
<dbReference type="FunFam" id="3.30.160.60:FF:000870">
    <property type="entry name" value="zinc finger protein 197 isoform X1"/>
    <property type="match status" value="1"/>
</dbReference>
<keyword evidence="4" id="KW-0677">Repeat</keyword>
<evidence type="ECO:0000256" key="3">
    <source>
        <dbReference type="ARBA" id="ARBA00022723"/>
    </source>
</evidence>
<feature type="compositionally biased region" description="Basic and acidic residues" evidence="10">
    <location>
        <begin position="304"/>
        <end position="326"/>
    </location>
</feature>
<evidence type="ECO:0000256" key="7">
    <source>
        <dbReference type="ARBA" id="ARBA00023125"/>
    </source>
</evidence>
<dbReference type="InterPro" id="IPR013087">
    <property type="entry name" value="Znf_C2H2_type"/>
</dbReference>
<feature type="domain" description="C2H2-type" evidence="11">
    <location>
        <begin position="479"/>
        <end position="506"/>
    </location>
</feature>
<feature type="domain" description="C2H2-type" evidence="11">
    <location>
        <begin position="365"/>
        <end position="394"/>
    </location>
</feature>
<dbReference type="Proteomes" id="UP000708208">
    <property type="component" value="Unassembled WGS sequence"/>
</dbReference>
<dbReference type="AlphaFoldDB" id="A0A8J2LUP3"/>
<keyword evidence="5 9" id="KW-0863">Zinc-finger</keyword>
<gene>
    <name evidence="12" type="ORF">AFUS01_LOCUS47527</name>
</gene>
<dbReference type="OrthoDB" id="6077919at2759"/>
<dbReference type="GO" id="GO:0045893">
    <property type="term" value="P:positive regulation of DNA-templated transcription"/>
    <property type="evidence" value="ECO:0007669"/>
    <property type="project" value="UniProtKB-ARBA"/>
</dbReference>
<feature type="domain" description="C2H2-type" evidence="11">
    <location>
        <begin position="451"/>
        <end position="478"/>
    </location>
</feature>
<dbReference type="GO" id="GO:0008270">
    <property type="term" value="F:zinc ion binding"/>
    <property type="evidence" value="ECO:0007669"/>
    <property type="project" value="UniProtKB-KW"/>
</dbReference>
<feature type="domain" description="C2H2-type" evidence="11">
    <location>
        <begin position="180"/>
        <end position="208"/>
    </location>
</feature>
<proteinExistence type="inferred from homology"/>
<evidence type="ECO:0000313" key="13">
    <source>
        <dbReference type="Proteomes" id="UP000708208"/>
    </source>
</evidence>
<protein>
    <recommendedName>
        <fullName evidence="11">C2H2-type domain-containing protein</fullName>
    </recommendedName>
</protein>
<dbReference type="FunFam" id="3.30.160.60:FF:000303">
    <property type="entry name" value="Zinc finger protein 41"/>
    <property type="match status" value="1"/>
</dbReference>
<dbReference type="PROSITE" id="PS00028">
    <property type="entry name" value="ZINC_FINGER_C2H2_1"/>
    <property type="match status" value="10"/>
</dbReference>